<dbReference type="Pfam" id="PF01420">
    <property type="entry name" value="Methylase_S"/>
    <property type="match status" value="2"/>
</dbReference>
<dbReference type="Proteomes" id="UP000011546">
    <property type="component" value="Unassembled WGS sequence"/>
</dbReference>
<dbReference type="InterPro" id="IPR044946">
    <property type="entry name" value="Restrct_endonuc_typeI_TRD_sf"/>
</dbReference>
<keyword evidence="2" id="KW-0680">Restriction system</keyword>
<keyword evidence="3" id="KW-0238">DNA-binding</keyword>
<feature type="domain" description="Type I restriction modification DNA specificity" evidence="4">
    <location>
        <begin position="90"/>
        <end position="223"/>
    </location>
</feature>
<dbReference type="PANTHER" id="PTHR43140">
    <property type="entry name" value="TYPE-1 RESTRICTION ENZYME ECOKI SPECIFICITY PROTEIN"/>
    <property type="match status" value="1"/>
</dbReference>
<evidence type="ECO:0000256" key="3">
    <source>
        <dbReference type="ARBA" id="ARBA00023125"/>
    </source>
</evidence>
<dbReference type="GO" id="GO:0003677">
    <property type="term" value="F:DNA binding"/>
    <property type="evidence" value="ECO:0007669"/>
    <property type="project" value="UniProtKB-KW"/>
</dbReference>
<organism evidence="5 6">
    <name type="scientific">Halorubrum kocurii JCM 14978</name>
    <dbReference type="NCBI Taxonomy" id="1230456"/>
    <lineage>
        <taxon>Archaea</taxon>
        <taxon>Methanobacteriati</taxon>
        <taxon>Methanobacteriota</taxon>
        <taxon>Stenosarchaea group</taxon>
        <taxon>Halobacteria</taxon>
        <taxon>Halobacteriales</taxon>
        <taxon>Haloferacaceae</taxon>
        <taxon>Halorubrum</taxon>
    </lineage>
</organism>
<dbReference type="PATRIC" id="fig|1230456.3.peg.3315"/>
<keyword evidence="6" id="KW-1185">Reference proteome</keyword>
<protein>
    <submittedName>
        <fullName evidence="5">Restriction modification system DNA specificity domain protein</fullName>
    </submittedName>
</protein>
<dbReference type="RefSeq" id="WP_008849976.1">
    <property type="nucleotide sequence ID" value="NZ_AOJH01000102.1"/>
</dbReference>
<dbReference type="OrthoDB" id="331497at2157"/>
<comment type="caution">
    <text evidence="5">The sequence shown here is derived from an EMBL/GenBank/DDBJ whole genome shotgun (WGS) entry which is preliminary data.</text>
</comment>
<dbReference type="AlphaFoldDB" id="M0NI46"/>
<name>M0NI46_9EURY</name>
<dbReference type="CDD" id="cd17246">
    <property type="entry name" value="RMtype1_S_SonII-TRD2-CR2_like"/>
    <property type="match status" value="1"/>
</dbReference>
<dbReference type="PANTHER" id="PTHR43140:SF1">
    <property type="entry name" value="TYPE I RESTRICTION ENZYME ECOKI SPECIFICITY SUBUNIT"/>
    <property type="match status" value="1"/>
</dbReference>
<dbReference type="STRING" id="1230456.C468_16642"/>
<sequence length="463" mass="52756">MDPINKKIEGGLANDSKNKYLKYGDYATPGIEWLDEIPAHWEEKKLKETIKECINGIWGSDPEDVEKVIKCVRVADFDYNRVRINSENLTERDIPENKKTGRILKNGDLLIEKSGGGDKQLVGRVVLFNLDEKMVCSNFIGRMPVRSGYNSNYLAYLHKCLYQYRINLKSIKQTTGIQNLDINQYLNERVPIPPLEEQKCIAQFLDEETKKSNRLITKKRELIDLLEEKRASVINDLVTGNTNNSNTKDTELDWFGSIPQGWQTISLRNIVDDFVDYRGATPEKSDTGITLITAKNIENGKLDFSESHEYISEKEYNDWMTRGKPEAGDILITTEAPMGEVAQIQETPVALAQRIILLKSNTDIINKTHLKYFLFSEINQAQLMKNQTGSTAKGIKASKLKGIRVFVPPKEEQKNIVEKIEDESGEIDNLIFKVEQGIEYLKEYRRALIAEAVTGQIDVQGEI</sequence>
<feature type="domain" description="Type I restriction modification DNA specificity" evidence="4">
    <location>
        <begin position="297"/>
        <end position="422"/>
    </location>
</feature>
<evidence type="ECO:0000259" key="4">
    <source>
        <dbReference type="Pfam" id="PF01420"/>
    </source>
</evidence>
<reference evidence="5 6" key="1">
    <citation type="journal article" date="2014" name="PLoS Genet.">
        <title>Phylogenetically driven sequencing of extremely halophilic archaea reveals strategies for static and dynamic osmo-response.</title>
        <authorList>
            <person name="Becker E.A."/>
            <person name="Seitzer P.M."/>
            <person name="Tritt A."/>
            <person name="Larsen D."/>
            <person name="Krusor M."/>
            <person name="Yao A.I."/>
            <person name="Wu D."/>
            <person name="Madern D."/>
            <person name="Eisen J.A."/>
            <person name="Darling A.E."/>
            <person name="Facciotti M.T."/>
        </authorList>
    </citation>
    <scope>NUCLEOTIDE SEQUENCE [LARGE SCALE GENOMIC DNA]</scope>
    <source>
        <strain evidence="5 6">JCM 14978</strain>
    </source>
</reference>
<proteinExistence type="inferred from homology"/>
<dbReference type="SUPFAM" id="SSF116734">
    <property type="entry name" value="DNA methylase specificity domain"/>
    <property type="match status" value="2"/>
</dbReference>
<evidence type="ECO:0000256" key="2">
    <source>
        <dbReference type="ARBA" id="ARBA00022747"/>
    </source>
</evidence>
<accession>M0NI46</accession>
<dbReference type="EMBL" id="AOJH01000102">
    <property type="protein sequence ID" value="EMA57637.1"/>
    <property type="molecule type" value="Genomic_DNA"/>
</dbReference>
<dbReference type="Gene3D" id="3.90.220.20">
    <property type="entry name" value="DNA methylase specificity domains"/>
    <property type="match status" value="2"/>
</dbReference>
<evidence type="ECO:0000313" key="5">
    <source>
        <dbReference type="EMBL" id="EMA57637.1"/>
    </source>
</evidence>
<dbReference type="GO" id="GO:0009307">
    <property type="term" value="P:DNA restriction-modification system"/>
    <property type="evidence" value="ECO:0007669"/>
    <property type="project" value="UniProtKB-KW"/>
</dbReference>
<comment type="similarity">
    <text evidence="1">Belongs to the type-I restriction system S methylase family.</text>
</comment>
<evidence type="ECO:0000313" key="6">
    <source>
        <dbReference type="Proteomes" id="UP000011546"/>
    </source>
</evidence>
<dbReference type="Gene3D" id="1.10.287.1120">
    <property type="entry name" value="Bipartite methylase S protein"/>
    <property type="match status" value="1"/>
</dbReference>
<evidence type="ECO:0000256" key="1">
    <source>
        <dbReference type="ARBA" id="ARBA00010923"/>
    </source>
</evidence>
<dbReference type="InterPro" id="IPR000055">
    <property type="entry name" value="Restrct_endonuc_typeI_TRD"/>
</dbReference>
<gene>
    <name evidence="5" type="ORF">C468_16642</name>
</gene>
<dbReference type="InterPro" id="IPR051212">
    <property type="entry name" value="Type-I_RE_S_subunit"/>
</dbReference>